<dbReference type="Pfam" id="PF23055">
    <property type="entry name" value="DUF7041"/>
    <property type="match status" value="1"/>
</dbReference>
<sequence length="125" mass="13927">MSCAPSPAPAAISPITLKIPPFWPADPEIRFAQVKAQFTTRGITSQRTKFDHIVALLTPEYATKVRDLIFHPPGTDPYDFLKKELIRRTTASEQRRLRLFTTEDLGDGTPSQLLSAYEANARGQG</sequence>
<dbReference type="InParanoid" id="A0A1X7SQZ1"/>
<feature type="domain" description="DUF7041" evidence="1">
    <location>
        <begin position="19"/>
        <end position="98"/>
    </location>
</feature>
<organism evidence="2">
    <name type="scientific">Amphimedon queenslandica</name>
    <name type="common">Sponge</name>
    <dbReference type="NCBI Taxonomy" id="400682"/>
    <lineage>
        <taxon>Eukaryota</taxon>
        <taxon>Metazoa</taxon>
        <taxon>Porifera</taxon>
        <taxon>Demospongiae</taxon>
        <taxon>Heteroscleromorpha</taxon>
        <taxon>Haplosclerida</taxon>
        <taxon>Niphatidae</taxon>
        <taxon>Amphimedon</taxon>
    </lineage>
</organism>
<evidence type="ECO:0000259" key="1">
    <source>
        <dbReference type="Pfam" id="PF23055"/>
    </source>
</evidence>
<dbReference type="OMA" id="HATRRPY"/>
<accession>A0A1X7SQZ1</accession>
<dbReference type="OrthoDB" id="10048650at2759"/>
<dbReference type="InterPro" id="IPR055469">
    <property type="entry name" value="DUF7041"/>
</dbReference>
<name>A0A1X7SQZ1_AMPQE</name>
<proteinExistence type="predicted"/>
<reference evidence="2" key="1">
    <citation type="submission" date="2017-05" db="UniProtKB">
        <authorList>
            <consortium name="EnsemblMetazoa"/>
        </authorList>
    </citation>
    <scope>IDENTIFICATION</scope>
</reference>
<dbReference type="AlphaFoldDB" id="A0A1X7SQZ1"/>
<protein>
    <recommendedName>
        <fullName evidence="1">DUF7041 domain-containing protein</fullName>
    </recommendedName>
</protein>
<dbReference type="PANTHER" id="PTHR33327">
    <property type="entry name" value="ENDONUCLEASE"/>
    <property type="match status" value="1"/>
</dbReference>
<dbReference type="EnsemblMetazoa" id="Aqu2.1.04459_001">
    <property type="protein sequence ID" value="Aqu2.1.04459_001"/>
    <property type="gene ID" value="Aqu2.1.04459"/>
</dbReference>
<evidence type="ECO:0000313" key="2">
    <source>
        <dbReference type="EnsemblMetazoa" id="Aqu2.1.04459_001"/>
    </source>
</evidence>
<dbReference type="PANTHER" id="PTHR33327:SF3">
    <property type="entry name" value="RNA-DIRECTED DNA POLYMERASE"/>
    <property type="match status" value="1"/>
</dbReference>